<feature type="region of interest" description="Disordered" evidence="1">
    <location>
        <begin position="417"/>
        <end position="447"/>
    </location>
</feature>
<dbReference type="EMBL" id="JALJOT010000013">
    <property type="protein sequence ID" value="KAK9904035.1"/>
    <property type="molecule type" value="Genomic_DNA"/>
</dbReference>
<proteinExistence type="predicted"/>
<evidence type="ECO:0000256" key="1">
    <source>
        <dbReference type="SAM" id="MobiDB-lite"/>
    </source>
</evidence>
<name>A0ABR2YF49_9CHLO</name>
<dbReference type="Proteomes" id="UP001491310">
    <property type="component" value="Unassembled WGS sequence"/>
</dbReference>
<reference evidence="2 3" key="1">
    <citation type="journal article" date="2024" name="Nat. Commun.">
        <title>Phylogenomics reveals the evolutionary origins of lichenization in chlorophyte algae.</title>
        <authorList>
            <person name="Puginier C."/>
            <person name="Libourel C."/>
            <person name="Otte J."/>
            <person name="Skaloud P."/>
            <person name="Haon M."/>
            <person name="Grisel S."/>
            <person name="Petersen M."/>
            <person name="Berrin J.G."/>
            <person name="Delaux P.M."/>
            <person name="Dal Grande F."/>
            <person name="Keller J."/>
        </authorList>
    </citation>
    <scope>NUCLEOTIDE SEQUENCE [LARGE SCALE GENOMIC DNA]</scope>
    <source>
        <strain evidence="2 3">SAG 216-7</strain>
    </source>
</reference>
<evidence type="ECO:0000313" key="2">
    <source>
        <dbReference type="EMBL" id="KAK9904035.1"/>
    </source>
</evidence>
<sequence length="483" mass="54241">MPPKKAKSKTTKKNAARSLKTKGQPSPMVELPPDVWGSIASRFSTRDWAKLSRAHPALAKAQPRSIEIDQDRPTHLCDDDDNDAPAEDKLESTASALIWITRHWQRANSIDLDLSLNLEEPYEELVSACKDGGGLQQSQAVKRFDGFIRAGPDYCSDIEEDEEMIVNPWNDMEERAEKGKDLEEVVCWLLGYLPALEVLNLRLGHYPATLPPLGNLKELSLCARHWKAGLQDSLLPLRSLESLKLAAERRSEKSKIPECLLKPPTSLRKLELEYLLPAKLQLPPQCRLTLIQHGQFLEKVKFGPEGWDEACLDALDTCAIEWKEAGPQSRLYFVDVNLPFLKQASLATAMALCGMAQCALEPLEAPLAARGKKLKKADRLMYRNKWRHLPDKEISLADQGLIIQCMKGCLMDSAPDDWKARQQGDSQSEGEASEEGGSQGDASDADEADELKGTVWLHELYEKHSNVMTRFTYEFLGLYMDFE</sequence>
<feature type="compositionally biased region" description="Basic and acidic residues" evidence="1">
    <location>
        <begin position="66"/>
        <end position="77"/>
    </location>
</feature>
<keyword evidence="3" id="KW-1185">Reference proteome</keyword>
<feature type="region of interest" description="Disordered" evidence="1">
    <location>
        <begin position="54"/>
        <end position="87"/>
    </location>
</feature>
<evidence type="ECO:0008006" key="4">
    <source>
        <dbReference type="Google" id="ProtNLM"/>
    </source>
</evidence>
<feature type="region of interest" description="Disordered" evidence="1">
    <location>
        <begin position="1"/>
        <end position="34"/>
    </location>
</feature>
<dbReference type="SUPFAM" id="SSF52047">
    <property type="entry name" value="RNI-like"/>
    <property type="match status" value="1"/>
</dbReference>
<evidence type="ECO:0000313" key="3">
    <source>
        <dbReference type="Proteomes" id="UP001491310"/>
    </source>
</evidence>
<accession>A0ABR2YF49</accession>
<protein>
    <recommendedName>
        <fullName evidence="4">F-box domain-containing protein</fullName>
    </recommendedName>
</protein>
<comment type="caution">
    <text evidence="2">The sequence shown here is derived from an EMBL/GenBank/DDBJ whole genome shotgun (WGS) entry which is preliminary data.</text>
</comment>
<gene>
    <name evidence="2" type="ORF">WJX75_003126</name>
</gene>
<feature type="compositionally biased region" description="Basic residues" evidence="1">
    <location>
        <begin position="1"/>
        <end position="15"/>
    </location>
</feature>
<organism evidence="2 3">
    <name type="scientific">Coccomyxa subellipsoidea</name>
    <dbReference type="NCBI Taxonomy" id="248742"/>
    <lineage>
        <taxon>Eukaryota</taxon>
        <taxon>Viridiplantae</taxon>
        <taxon>Chlorophyta</taxon>
        <taxon>core chlorophytes</taxon>
        <taxon>Trebouxiophyceae</taxon>
        <taxon>Trebouxiophyceae incertae sedis</taxon>
        <taxon>Coccomyxaceae</taxon>
        <taxon>Coccomyxa</taxon>
    </lineage>
</organism>